<dbReference type="AlphaFoldDB" id="A0A7W8QPX9"/>
<keyword evidence="2" id="KW-1185">Reference proteome</keyword>
<evidence type="ECO:0000313" key="1">
    <source>
        <dbReference type="EMBL" id="MBB5433743.1"/>
    </source>
</evidence>
<protein>
    <submittedName>
        <fullName evidence="1">Uncharacterized protein</fullName>
    </submittedName>
</protein>
<organism evidence="1 2">
    <name type="scientific">Nocardiopsis composta</name>
    <dbReference type="NCBI Taxonomy" id="157465"/>
    <lineage>
        <taxon>Bacteria</taxon>
        <taxon>Bacillati</taxon>
        <taxon>Actinomycetota</taxon>
        <taxon>Actinomycetes</taxon>
        <taxon>Streptosporangiales</taxon>
        <taxon>Nocardiopsidaceae</taxon>
        <taxon>Nocardiopsis</taxon>
    </lineage>
</organism>
<reference evidence="1 2" key="1">
    <citation type="submission" date="2020-08" db="EMBL/GenBank/DDBJ databases">
        <title>Sequencing the genomes of 1000 actinobacteria strains.</title>
        <authorList>
            <person name="Klenk H.-P."/>
        </authorList>
    </citation>
    <scope>NUCLEOTIDE SEQUENCE [LARGE SCALE GENOMIC DNA]</scope>
    <source>
        <strain evidence="1 2">DSM 44551</strain>
    </source>
</reference>
<proteinExistence type="predicted"/>
<dbReference type="Proteomes" id="UP000572635">
    <property type="component" value="Unassembled WGS sequence"/>
</dbReference>
<dbReference type="EMBL" id="JACHDB010000001">
    <property type="protein sequence ID" value="MBB5433743.1"/>
    <property type="molecule type" value="Genomic_DNA"/>
</dbReference>
<comment type="caution">
    <text evidence="1">The sequence shown here is derived from an EMBL/GenBank/DDBJ whole genome shotgun (WGS) entry which is preliminary data.</text>
</comment>
<dbReference type="RefSeq" id="WP_184393768.1">
    <property type="nucleotide sequence ID" value="NZ_BAAAJD010000039.1"/>
</dbReference>
<sequence>MTAPVDYLPAPARWLAWQMPDSGRVYAMPRGDRWWPWGLLTPGHPDPQTVAAVIEDAEARARELWRLRWQPPARPEGVTVR</sequence>
<gene>
    <name evidence="1" type="ORF">HDA36_003827</name>
</gene>
<accession>A0A7W8QPX9</accession>
<evidence type="ECO:0000313" key="2">
    <source>
        <dbReference type="Proteomes" id="UP000572635"/>
    </source>
</evidence>
<name>A0A7W8QPX9_9ACTN</name>